<feature type="repeat" description="TPR" evidence="3">
    <location>
        <begin position="535"/>
        <end position="568"/>
    </location>
</feature>
<dbReference type="EMBL" id="GG662498">
    <property type="protein sequence ID" value="EWS72238.1"/>
    <property type="molecule type" value="Genomic_DNA"/>
</dbReference>
<feature type="repeat" description="TPR" evidence="3">
    <location>
        <begin position="658"/>
        <end position="691"/>
    </location>
</feature>
<organism evidence="4 5">
    <name type="scientific">Tetrahymena thermophila (strain SB210)</name>
    <dbReference type="NCBI Taxonomy" id="312017"/>
    <lineage>
        <taxon>Eukaryota</taxon>
        <taxon>Sar</taxon>
        <taxon>Alveolata</taxon>
        <taxon>Ciliophora</taxon>
        <taxon>Intramacronucleata</taxon>
        <taxon>Oligohymenophorea</taxon>
        <taxon>Hymenostomatida</taxon>
        <taxon>Tetrahymenina</taxon>
        <taxon>Tetrahymenidae</taxon>
        <taxon>Tetrahymena</taxon>
    </lineage>
</organism>
<feature type="repeat" description="TPR" evidence="3">
    <location>
        <begin position="467"/>
        <end position="500"/>
    </location>
</feature>
<name>W7X765_TETTS</name>
<dbReference type="PANTHER" id="PTHR44943">
    <property type="entry name" value="CELLULOSE SYNTHASE OPERON PROTEIN C"/>
    <property type="match status" value="1"/>
</dbReference>
<evidence type="ECO:0000256" key="2">
    <source>
        <dbReference type="ARBA" id="ARBA00022803"/>
    </source>
</evidence>
<dbReference type="SMART" id="SM00028">
    <property type="entry name" value="TPR"/>
    <property type="match status" value="11"/>
</dbReference>
<accession>W7X765</accession>
<proteinExistence type="predicted"/>
<dbReference type="Gene3D" id="1.25.40.10">
    <property type="entry name" value="Tetratricopeptide repeat domain"/>
    <property type="match status" value="4"/>
</dbReference>
<dbReference type="InParanoid" id="W7X765"/>
<gene>
    <name evidence="4" type="ORF">TTHERM_000312407</name>
</gene>
<feature type="repeat" description="TPR" evidence="3">
    <location>
        <begin position="590"/>
        <end position="623"/>
    </location>
</feature>
<feature type="repeat" description="TPR" evidence="3">
    <location>
        <begin position="501"/>
        <end position="534"/>
    </location>
</feature>
<sequence length="711" mass="83961">MILSAQASQIRNLFLISKCDECIQASEKIEASSEEFNSYQLCQLYKILSLFEISQFEEAQKQFINLIQEARQKKGSLIDQVDLLTLSFYQWELCDYDSYECEQLNEELFKAIEIYKSDHKLEDLNTDGVYHLAQAMYTFIEYFQYDSNFECIEHLKRAQQLLNQKLDQEILFLMGWMLDYLGKNEEAIEYQLKLYSENQYFPSICNNISVTYKQMGKDDKQEEFLLQAEKIQPKNIVVMHNLAINYNQKDNQLKVEEYFTRSLAMYPNNSHTHYMQGHILLMKGEHQLGMEVLQKGIQVNPNDCNIYELMSLFDHSKFQEYMQKCISIRPKKSRYYSLMADRFLSLQQIEQSLNYLNLALSCKQSEADYVKDSIKKVVCYRTLHNYQEALQLIVQTLEKIKTFPNSLWGFQICKIINQLALPSLQKISILDSNNSRYLQKLDEIVRYILEKAKQSYIEGLKINPRFSQGHNNLGVIYQHMNMQEEALQCFLNSLEINPQDYQALMNIGNIYSEKNQLEEAKQWMIKSLNINPKNKDCHLNLGTIYIQMKKYKEAEQSYLRALDLDAQDFLVNYKLGCLYSEVLLINPSDIEAYFNLGQFYSQMNMFKEEKQSYLKILQIDPKYFQAYEKLGNLYFNMNMLEDAKQNYLKSIDLNPQSAISYFNLGITYQSMSMLEEAKQCYLSTLQINPQFSDAKKRYEQCDILLFKNKVK</sequence>
<dbReference type="InterPro" id="IPR019734">
    <property type="entry name" value="TPR_rpt"/>
</dbReference>
<dbReference type="PANTHER" id="PTHR44943:SF8">
    <property type="entry name" value="TPR REPEAT-CONTAINING PROTEIN MJ0263"/>
    <property type="match status" value="1"/>
</dbReference>
<dbReference type="OrthoDB" id="420945at2759"/>
<dbReference type="AlphaFoldDB" id="W7X765"/>
<keyword evidence="2 3" id="KW-0802">TPR repeat</keyword>
<evidence type="ECO:0000256" key="1">
    <source>
        <dbReference type="ARBA" id="ARBA00022737"/>
    </source>
</evidence>
<dbReference type="PROSITE" id="PS50005">
    <property type="entry name" value="TPR"/>
    <property type="match status" value="7"/>
</dbReference>
<dbReference type="Proteomes" id="UP000009168">
    <property type="component" value="Unassembled WGS sequence"/>
</dbReference>
<evidence type="ECO:0000256" key="3">
    <source>
        <dbReference type="PROSITE-ProRule" id="PRU00339"/>
    </source>
</evidence>
<dbReference type="Pfam" id="PF00515">
    <property type="entry name" value="TPR_1"/>
    <property type="match status" value="2"/>
</dbReference>
<dbReference type="RefSeq" id="XP_012655178.1">
    <property type="nucleotide sequence ID" value="XM_012799724.1"/>
</dbReference>
<protein>
    <submittedName>
        <fullName evidence="4">Tetratricopeptide repeat protein</fullName>
    </submittedName>
</protein>
<feature type="repeat" description="TPR" evidence="3">
    <location>
        <begin position="270"/>
        <end position="303"/>
    </location>
</feature>
<dbReference type="GeneID" id="24438364"/>
<dbReference type="Pfam" id="PF13414">
    <property type="entry name" value="TPR_11"/>
    <property type="match status" value="1"/>
</dbReference>
<dbReference type="Pfam" id="PF13181">
    <property type="entry name" value="TPR_8"/>
    <property type="match status" value="4"/>
</dbReference>
<feature type="repeat" description="TPR" evidence="3">
    <location>
        <begin position="624"/>
        <end position="657"/>
    </location>
</feature>
<dbReference type="InterPro" id="IPR051685">
    <property type="entry name" value="Ycf3/AcsC/BcsC/TPR_MFPF"/>
</dbReference>
<dbReference type="SUPFAM" id="SSF48452">
    <property type="entry name" value="TPR-like"/>
    <property type="match status" value="3"/>
</dbReference>
<dbReference type="KEGG" id="tet:TTHERM_000312407"/>
<evidence type="ECO:0000313" key="4">
    <source>
        <dbReference type="EMBL" id="EWS72238.1"/>
    </source>
</evidence>
<evidence type="ECO:0000313" key="5">
    <source>
        <dbReference type="Proteomes" id="UP000009168"/>
    </source>
</evidence>
<keyword evidence="1" id="KW-0677">Repeat</keyword>
<reference evidence="5" key="1">
    <citation type="journal article" date="2006" name="PLoS Biol.">
        <title>Macronuclear genome sequence of the ciliate Tetrahymena thermophila, a model eukaryote.</title>
        <authorList>
            <person name="Eisen J.A."/>
            <person name="Coyne R.S."/>
            <person name="Wu M."/>
            <person name="Wu D."/>
            <person name="Thiagarajan M."/>
            <person name="Wortman J.R."/>
            <person name="Badger J.H."/>
            <person name="Ren Q."/>
            <person name="Amedeo P."/>
            <person name="Jones K.M."/>
            <person name="Tallon L.J."/>
            <person name="Delcher A.L."/>
            <person name="Salzberg S.L."/>
            <person name="Silva J.C."/>
            <person name="Haas B.J."/>
            <person name="Majoros W.H."/>
            <person name="Farzad M."/>
            <person name="Carlton J.M."/>
            <person name="Smith R.K. Jr."/>
            <person name="Garg J."/>
            <person name="Pearlman R.E."/>
            <person name="Karrer K.M."/>
            <person name="Sun L."/>
            <person name="Manning G."/>
            <person name="Elde N.C."/>
            <person name="Turkewitz A.P."/>
            <person name="Asai D.J."/>
            <person name="Wilkes D.E."/>
            <person name="Wang Y."/>
            <person name="Cai H."/>
            <person name="Collins K."/>
            <person name="Stewart B.A."/>
            <person name="Lee S.R."/>
            <person name="Wilamowska K."/>
            <person name="Weinberg Z."/>
            <person name="Ruzzo W.L."/>
            <person name="Wloga D."/>
            <person name="Gaertig J."/>
            <person name="Frankel J."/>
            <person name="Tsao C.-C."/>
            <person name="Gorovsky M.A."/>
            <person name="Keeling P.J."/>
            <person name="Waller R.F."/>
            <person name="Patron N.J."/>
            <person name="Cherry J.M."/>
            <person name="Stover N.A."/>
            <person name="Krieger C.J."/>
            <person name="del Toro C."/>
            <person name="Ryder H.F."/>
            <person name="Williamson S.C."/>
            <person name="Barbeau R.A."/>
            <person name="Hamilton E.P."/>
            <person name="Orias E."/>
        </authorList>
    </citation>
    <scope>NUCLEOTIDE SEQUENCE [LARGE SCALE GENOMIC DNA]</scope>
    <source>
        <strain evidence="5">SB210</strain>
    </source>
</reference>
<dbReference type="InterPro" id="IPR011990">
    <property type="entry name" value="TPR-like_helical_dom_sf"/>
</dbReference>
<keyword evidence="5" id="KW-1185">Reference proteome</keyword>